<dbReference type="AlphaFoldDB" id="A0AAV5RY26"/>
<dbReference type="InterPro" id="IPR004367">
    <property type="entry name" value="Cyclin_C-dom"/>
</dbReference>
<accession>A0AAV5RY26</accession>
<dbReference type="Pfam" id="PF02984">
    <property type="entry name" value="Cyclin_C"/>
    <property type="match status" value="1"/>
</dbReference>
<dbReference type="GO" id="GO:0016538">
    <property type="term" value="F:cyclin-dependent protein serine/threonine kinase regulator activity"/>
    <property type="evidence" value="ECO:0007669"/>
    <property type="project" value="UniProtKB-ARBA"/>
</dbReference>
<sequence length="421" mass="48291">MTVSHPEHTRVVLGDITAGRSNRLPSRKQKLRRRPPPPVVVDLTEKLRPQEVTSDADIDVDALQQTNPVYRARYEEVSKAITECISDFANFDTLGDLLDDDDGDGETLKDDTDSHHSSVRAEGPLLPIDDDESRDTIQRANAKYHGLWTSPSDETNLEPIMEAEYSEDIFKYMNRVESRYKPKKEYMDIQPSLDWAYRSAVVEWLVQMHEALDLIPETLFLAVNIMDRYLSKTVITLNKFRLVGISALFIAAKMEELHAPSLEELLDALDGQYAEDEIVVAERTMLLTLKFKLGWPGPFSFLRKSSRADEYNVDIRAHAKYFMEVMILDGRSVAAPPSWFAAAAYFIAKVMVLGDDSWTLKHVFFSGYTKEQLLPLVRRTLDACDNSKQNHKVLREKYKSEEHSCTIQEYEKWRANTTYNP</sequence>
<dbReference type="GO" id="GO:0044772">
    <property type="term" value="P:mitotic cell cycle phase transition"/>
    <property type="evidence" value="ECO:0007669"/>
    <property type="project" value="UniProtKB-ARBA"/>
</dbReference>
<dbReference type="PROSITE" id="PS00292">
    <property type="entry name" value="CYCLINS"/>
    <property type="match status" value="1"/>
</dbReference>
<feature type="compositionally biased region" description="Basic and acidic residues" evidence="5">
    <location>
        <begin position="106"/>
        <end position="116"/>
    </location>
</feature>
<dbReference type="GO" id="GO:0051301">
    <property type="term" value="P:cell division"/>
    <property type="evidence" value="ECO:0007669"/>
    <property type="project" value="UniProtKB-KW"/>
</dbReference>
<dbReference type="InterPro" id="IPR048258">
    <property type="entry name" value="Cyclins_cyclin-box"/>
</dbReference>
<evidence type="ECO:0000259" key="6">
    <source>
        <dbReference type="SMART" id="SM00385"/>
    </source>
</evidence>
<dbReference type="FunFam" id="1.10.472.10:FF:000001">
    <property type="entry name" value="G2/mitotic-specific cyclin"/>
    <property type="match status" value="1"/>
</dbReference>
<organism evidence="8 9">
    <name type="scientific">Maudiozyma humilis</name>
    <name type="common">Sour dough yeast</name>
    <name type="synonym">Kazachstania humilis</name>
    <dbReference type="NCBI Taxonomy" id="51915"/>
    <lineage>
        <taxon>Eukaryota</taxon>
        <taxon>Fungi</taxon>
        <taxon>Dikarya</taxon>
        <taxon>Ascomycota</taxon>
        <taxon>Saccharomycotina</taxon>
        <taxon>Saccharomycetes</taxon>
        <taxon>Saccharomycetales</taxon>
        <taxon>Saccharomycetaceae</taxon>
        <taxon>Maudiozyma</taxon>
    </lineage>
</organism>
<feature type="compositionally biased region" description="Basic residues" evidence="5">
    <location>
        <begin position="25"/>
        <end position="35"/>
    </location>
</feature>
<evidence type="ECO:0000313" key="9">
    <source>
        <dbReference type="Proteomes" id="UP001377567"/>
    </source>
</evidence>
<evidence type="ECO:0000256" key="2">
    <source>
        <dbReference type="ARBA" id="ARBA00023127"/>
    </source>
</evidence>
<proteinExistence type="inferred from homology"/>
<feature type="domain" description="Cyclin-like" evidence="6">
    <location>
        <begin position="203"/>
        <end position="287"/>
    </location>
</feature>
<feature type="domain" description="Cyclin C-terminal" evidence="7">
    <location>
        <begin position="296"/>
        <end position="410"/>
    </location>
</feature>
<comment type="similarity">
    <text evidence="4">Belongs to the cyclin family.</text>
</comment>
<keyword evidence="3" id="KW-0131">Cell cycle</keyword>
<keyword evidence="9" id="KW-1185">Reference proteome</keyword>
<dbReference type="InterPro" id="IPR039361">
    <property type="entry name" value="Cyclin"/>
</dbReference>
<gene>
    <name evidence="8" type="ORF">DAKH74_029710</name>
</gene>
<dbReference type="SMART" id="SM00385">
    <property type="entry name" value="CYCLIN"/>
    <property type="match status" value="2"/>
</dbReference>
<keyword evidence="2 4" id="KW-0195">Cyclin</keyword>
<evidence type="ECO:0000256" key="5">
    <source>
        <dbReference type="SAM" id="MobiDB-lite"/>
    </source>
</evidence>
<dbReference type="InterPro" id="IPR006671">
    <property type="entry name" value="Cyclin_N"/>
</dbReference>
<dbReference type="Pfam" id="PF00134">
    <property type="entry name" value="Cyclin_N"/>
    <property type="match status" value="1"/>
</dbReference>
<dbReference type="InterPro" id="IPR013763">
    <property type="entry name" value="Cyclin-like_dom"/>
</dbReference>
<evidence type="ECO:0008006" key="10">
    <source>
        <dbReference type="Google" id="ProtNLM"/>
    </source>
</evidence>
<reference evidence="8 9" key="1">
    <citation type="journal article" date="2023" name="Elife">
        <title>Identification of key yeast species and microbe-microbe interactions impacting larval growth of Drosophila in the wild.</title>
        <authorList>
            <person name="Mure A."/>
            <person name="Sugiura Y."/>
            <person name="Maeda R."/>
            <person name="Honda K."/>
            <person name="Sakurai N."/>
            <person name="Takahashi Y."/>
            <person name="Watada M."/>
            <person name="Katoh T."/>
            <person name="Gotoh A."/>
            <person name="Gotoh Y."/>
            <person name="Taniguchi I."/>
            <person name="Nakamura K."/>
            <person name="Hayashi T."/>
            <person name="Katayama T."/>
            <person name="Uemura T."/>
            <person name="Hattori Y."/>
        </authorList>
    </citation>
    <scope>NUCLEOTIDE SEQUENCE [LARGE SCALE GENOMIC DNA]</scope>
    <source>
        <strain evidence="8 9">KH-74</strain>
    </source>
</reference>
<protein>
    <recommendedName>
        <fullName evidence="10">Cyclin N-terminal domain-containing protein</fullName>
    </recommendedName>
</protein>
<keyword evidence="1" id="KW-0132">Cell division</keyword>
<feature type="region of interest" description="Disordered" evidence="5">
    <location>
        <begin position="1"/>
        <end position="37"/>
    </location>
</feature>
<name>A0AAV5RY26_MAUHU</name>
<evidence type="ECO:0000256" key="4">
    <source>
        <dbReference type="RuleBase" id="RU000383"/>
    </source>
</evidence>
<dbReference type="Proteomes" id="UP001377567">
    <property type="component" value="Unassembled WGS sequence"/>
</dbReference>
<dbReference type="Gene3D" id="1.10.472.10">
    <property type="entry name" value="Cyclin-like"/>
    <property type="match status" value="2"/>
</dbReference>
<evidence type="ECO:0000313" key="8">
    <source>
        <dbReference type="EMBL" id="GMM56355.1"/>
    </source>
</evidence>
<dbReference type="InterPro" id="IPR036915">
    <property type="entry name" value="Cyclin-like_sf"/>
</dbReference>
<dbReference type="SMART" id="SM01332">
    <property type="entry name" value="Cyclin_C"/>
    <property type="match status" value="1"/>
</dbReference>
<evidence type="ECO:0000256" key="1">
    <source>
        <dbReference type="ARBA" id="ARBA00022618"/>
    </source>
</evidence>
<feature type="region of interest" description="Disordered" evidence="5">
    <location>
        <begin position="102"/>
        <end position="131"/>
    </location>
</feature>
<dbReference type="PANTHER" id="PTHR10177">
    <property type="entry name" value="CYCLINS"/>
    <property type="match status" value="1"/>
</dbReference>
<comment type="caution">
    <text evidence="8">The sequence shown here is derived from an EMBL/GenBank/DDBJ whole genome shotgun (WGS) entry which is preliminary data.</text>
</comment>
<feature type="domain" description="Cyclin-like" evidence="6">
    <location>
        <begin position="300"/>
        <end position="382"/>
    </location>
</feature>
<evidence type="ECO:0000256" key="3">
    <source>
        <dbReference type="ARBA" id="ARBA00023306"/>
    </source>
</evidence>
<dbReference type="SUPFAM" id="SSF47954">
    <property type="entry name" value="Cyclin-like"/>
    <property type="match status" value="2"/>
</dbReference>
<evidence type="ECO:0000259" key="7">
    <source>
        <dbReference type="SMART" id="SM01332"/>
    </source>
</evidence>
<dbReference type="EMBL" id="BTGD01000008">
    <property type="protein sequence ID" value="GMM56355.1"/>
    <property type="molecule type" value="Genomic_DNA"/>
</dbReference>
<feature type="compositionally biased region" description="Basic and acidic residues" evidence="5">
    <location>
        <begin position="1"/>
        <end position="10"/>
    </location>
</feature>